<evidence type="ECO:0000313" key="8">
    <source>
        <dbReference type="Proteomes" id="UP000469452"/>
    </source>
</evidence>
<feature type="non-terminal residue" evidence="7">
    <location>
        <position position="224"/>
    </location>
</feature>
<evidence type="ECO:0000313" key="7">
    <source>
        <dbReference type="EMBL" id="KAF0713012.1"/>
    </source>
</evidence>
<comment type="subcellular location">
    <subcellularLocation>
        <location evidence="1">Nucleus</location>
    </subcellularLocation>
</comment>
<feature type="domain" description="RecF/RecN/SMC N-terminal" evidence="6">
    <location>
        <begin position="4"/>
        <end position="146"/>
    </location>
</feature>
<keyword evidence="3" id="KW-0498">Mitosis</keyword>
<dbReference type="GO" id="GO:0051301">
    <property type="term" value="P:cell division"/>
    <property type="evidence" value="ECO:0007669"/>
    <property type="project" value="UniProtKB-KW"/>
</dbReference>
<keyword evidence="5" id="KW-0131">Cell cycle</keyword>
<dbReference type="Proteomes" id="UP000469452">
    <property type="component" value="Unassembled WGS sequence"/>
</dbReference>
<dbReference type="GO" id="GO:0005634">
    <property type="term" value="C:nucleus"/>
    <property type="evidence" value="ECO:0007669"/>
    <property type="project" value="UniProtKB-SubCell"/>
</dbReference>
<comment type="caution">
    <text evidence="7">The sequence shown here is derived from an EMBL/GenBank/DDBJ whole genome shotgun (WGS) entry which is preliminary data.</text>
</comment>
<dbReference type="PANTHER" id="PTHR18937">
    <property type="entry name" value="STRUCTURAL MAINTENANCE OF CHROMOSOMES SMC FAMILY MEMBER"/>
    <property type="match status" value="1"/>
</dbReference>
<accession>A0A6A4ZKJ6</accession>
<dbReference type="GO" id="GO:0007062">
    <property type="term" value="P:sister chromatid cohesion"/>
    <property type="evidence" value="ECO:0007669"/>
    <property type="project" value="TreeGrafter"/>
</dbReference>
<proteinExistence type="predicted"/>
<keyword evidence="2" id="KW-0132">Cell division</keyword>
<dbReference type="Gene3D" id="3.40.50.300">
    <property type="entry name" value="P-loop containing nucleotide triphosphate hydrolases"/>
    <property type="match status" value="1"/>
</dbReference>
<dbReference type="InterPro" id="IPR027417">
    <property type="entry name" value="P-loop_NTPase"/>
</dbReference>
<dbReference type="EMBL" id="VJMI01017649">
    <property type="protein sequence ID" value="KAF0713012.1"/>
    <property type="molecule type" value="Genomic_DNA"/>
</dbReference>
<organism evidence="7 8">
    <name type="scientific">Aphanomyces astaci</name>
    <name type="common">Crayfish plague agent</name>
    <dbReference type="NCBI Taxonomy" id="112090"/>
    <lineage>
        <taxon>Eukaryota</taxon>
        <taxon>Sar</taxon>
        <taxon>Stramenopiles</taxon>
        <taxon>Oomycota</taxon>
        <taxon>Saprolegniomycetes</taxon>
        <taxon>Saprolegniales</taxon>
        <taxon>Verrucalvaceae</taxon>
        <taxon>Aphanomyces</taxon>
    </lineage>
</organism>
<dbReference type="PANTHER" id="PTHR18937:SF12">
    <property type="entry name" value="STRUCTURAL MAINTENANCE OF CHROMOSOMES PROTEIN"/>
    <property type="match status" value="1"/>
</dbReference>
<evidence type="ECO:0000256" key="2">
    <source>
        <dbReference type="ARBA" id="ARBA00022618"/>
    </source>
</evidence>
<evidence type="ECO:0000256" key="4">
    <source>
        <dbReference type="ARBA" id="ARBA00023242"/>
    </source>
</evidence>
<reference evidence="7 8" key="1">
    <citation type="submission" date="2019-06" db="EMBL/GenBank/DDBJ databases">
        <title>Genomics analysis of Aphanomyces spp. identifies a new class of oomycete effector associated with host adaptation.</title>
        <authorList>
            <person name="Gaulin E."/>
        </authorList>
    </citation>
    <scope>NUCLEOTIDE SEQUENCE [LARGE SCALE GENOMIC DNA]</scope>
    <source>
        <strain evidence="7 8">E</strain>
    </source>
</reference>
<evidence type="ECO:0000256" key="3">
    <source>
        <dbReference type="ARBA" id="ARBA00022776"/>
    </source>
</evidence>
<name>A0A6A4ZKJ6_APHAT</name>
<protein>
    <recommendedName>
        <fullName evidence="6">RecF/RecN/SMC N-terminal domain-containing protein</fullName>
    </recommendedName>
</protein>
<evidence type="ECO:0000259" key="6">
    <source>
        <dbReference type="Pfam" id="PF02463"/>
    </source>
</evidence>
<evidence type="ECO:0000256" key="1">
    <source>
        <dbReference type="ARBA" id="ARBA00004123"/>
    </source>
</evidence>
<evidence type="ECO:0000256" key="5">
    <source>
        <dbReference type="ARBA" id="ARBA00023306"/>
    </source>
</evidence>
<sequence>MGRILRLEVNNFKSYGGKQEIGPFARFTAVVGPNGSGKSNLMDAISFVLGVQSRQLRSNQLKDLLHKSGLASTVPEGGAYVSLIYELDDDEKKRLHGKHSGESTSSRELTFTRCISEKGVGSYRINHQDKSYEEYESALKDLGILVKARNFLVFQGDVESIASKSPDQLTRMFELISSSEELKDEYEKCLQEKAVAEENTIFAYQKRKGLAAERKIVKEQKEEA</sequence>
<dbReference type="GO" id="GO:0008278">
    <property type="term" value="C:cohesin complex"/>
    <property type="evidence" value="ECO:0007669"/>
    <property type="project" value="TreeGrafter"/>
</dbReference>
<dbReference type="AlphaFoldDB" id="A0A6A4ZKJ6"/>
<dbReference type="GO" id="GO:0003677">
    <property type="term" value="F:DNA binding"/>
    <property type="evidence" value="ECO:0007669"/>
    <property type="project" value="TreeGrafter"/>
</dbReference>
<gene>
    <name evidence="7" type="ORF">AaE_011885</name>
</gene>
<dbReference type="InterPro" id="IPR003395">
    <property type="entry name" value="RecF/RecN/SMC_N"/>
</dbReference>
<dbReference type="Pfam" id="PF02463">
    <property type="entry name" value="SMC_N"/>
    <property type="match status" value="1"/>
</dbReference>
<dbReference type="SUPFAM" id="SSF52540">
    <property type="entry name" value="P-loop containing nucleoside triphosphate hydrolases"/>
    <property type="match status" value="1"/>
</dbReference>
<keyword evidence="4" id="KW-0539">Nucleus</keyword>